<accession>A0ABW1XJ96</accession>
<proteinExistence type="predicted"/>
<gene>
    <name evidence="2" type="ORF">ACFP85_04215</name>
</gene>
<dbReference type="SUPFAM" id="SSF53756">
    <property type="entry name" value="UDP-Glycosyltransferase/glycogen phosphorylase"/>
    <property type="match status" value="1"/>
</dbReference>
<reference evidence="3" key="1">
    <citation type="journal article" date="2019" name="Int. J. Syst. Evol. Microbiol.">
        <title>The Global Catalogue of Microorganisms (GCM) 10K type strain sequencing project: providing services to taxonomists for standard genome sequencing and annotation.</title>
        <authorList>
            <consortium name="The Broad Institute Genomics Platform"/>
            <consortium name="The Broad Institute Genome Sequencing Center for Infectious Disease"/>
            <person name="Wu L."/>
            <person name="Ma J."/>
        </authorList>
    </citation>
    <scope>NUCLEOTIDE SEQUENCE [LARGE SCALE GENOMIC DNA]</scope>
    <source>
        <strain evidence="3">CGMCC 1.16031</strain>
    </source>
</reference>
<sequence>MSRFRLLLLGNPNSPFVKDYVKNLRDQQPGWRIDCLTHKLPENDTTPFDQVYINHLCLWWLAKIGSRARIGWLLGVIIWTFWRQNRCRYDAVQIHYASIIHDYAMPWYRLASRRILISFWGSDLLREKRTDILTKMIRQADTVSCQTPLMAKAIHSLVPTAAVCLQRFALNTLAAIDILKNQPQQLAALQQSLGLEKNHPMITLGYSASPGQQHVAILQALIARQHEFESCHFVLPMTYGGSAAYIEKIRQLTDQSSLQVLILTDYMSAEQIAALRLVCRIFVHLQPTDALSGSMQEHLYAGNQVITGDWLDYQVLTDEGIELTQIPSVAELPDALLAALKQDMPSPSQVAAQRAAIERLSAPLPVTLAWVNFLQGNVRPYNAQ</sequence>
<comment type="caution">
    <text evidence="2">The sequence shown here is derived from an EMBL/GenBank/DDBJ whole genome shotgun (WGS) entry which is preliminary data.</text>
</comment>
<protein>
    <submittedName>
        <fullName evidence="2">Glycosyltransferase</fullName>
    </submittedName>
</protein>
<name>A0ABW1XJ96_9ALTE</name>
<dbReference type="Gene3D" id="3.40.50.2000">
    <property type="entry name" value="Glycogen Phosphorylase B"/>
    <property type="match status" value="1"/>
</dbReference>
<dbReference type="Proteomes" id="UP001596364">
    <property type="component" value="Unassembled WGS sequence"/>
</dbReference>
<evidence type="ECO:0000313" key="2">
    <source>
        <dbReference type="EMBL" id="MFC6439353.1"/>
    </source>
</evidence>
<keyword evidence="3" id="KW-1185">Reference proteome</keyword>
<dbReference type="Pfam" id="PF13477">
    <property type="entry name" value="Glyco_trans_4_2"/>
    <property type="match status" value="1"/>
</dbReference>
<dbReference type="RefSeq" id="WP_131257354.1">
    <property type="nucleotide sequence ID" value="NZ_JBHSUS010000001.1"/>
</dbReference>
<evidence type="ECO:0000259" key="1">
    <source>
        <dbReference type="Pfam" id="PF13477"/>
    </source>
</evidence>
<evidence type="ECO:0000313" key="3">
    <source>
        <dbReference type="Proteomes" id="UP001596364"/>
    </source>
</evidence>
<feature type="domain" description="Glycosyltransferase subfamily 4-like N-terminal" evidence="1">
    <location>
        <begin position="5"/>
        <end position="146"/>
    </location>
</feature>
<dbReference type="InterPro" id="IPR028098">
    <property type="entry name" value="Glyco_trans_4-like_N"/>
</dbReference>
<organism evidence="2 3">
    <name type="scientific">Pseudobowmanella zhangzhouensis</name>
    <dbReference type="NCBI Taxonomy" id="1537679"/>
    <lineage>
        <taxon>Bacteria</taxon>
        <taxon>Pseudomonadati</taxon>
        <taxon>Pseudomonadota</taxon>
        <taxon>Gammaproteobacteria</taxon>
        <taxon>Alteromonadales</taxon>
        <taxon>Alteromonadaceae</taxon>
    </lineage>
</organism>
<dbReference type="EMBL" id="JBHSUS010000001">
    <property type="protein sequence ID" value="MFC6439353.1"/>
    <property type="molecule type" value="Genomic_DNA"/>
</dbReference>